<evidence type="ECO:0000313" key="3">
    <source>
        <dbReference type="EMBL" id="CRH05731.1"/>
    </source>
</evidence>
<organism evidence="3">
    <name type="scientific">Magnetococcus massalia (strain MO-1)</name>
    <dbReference type="NCBI Taxonomy" id="451514"/>
    <lineage>
        <taxon>Bacteria</taxon>
        <taxon>Pseudomonadati</taxon>
        <taxon>Pseudomonadota</taxon>
        <taxon>Magnetococcia</taxon>
        <taxon>Magnetococcales</taxon>
        <taxon>Magnetococcaceae</taxon>
        <taxon>Magnetococcus</taxon>
    </lineage>
</organism>
<accession>A0A1S7LIQ7</accession>
<dbReference type="NCBIfam" id="NF001095">
    <property type="entry name" value="PRK00124.1"/>
    <property type="match status" value="1"/>
</dbReference>
<sequence>MSETASITLYIDADACPVKDEIIRVAERHKLPVFMVSNSWMRLTPSPRVTLQVVEGGLDKADDWIAEQIGPQDIAVTADIPLAARCLERGAKVLGPTGKPFDNDSIGMALSMRDLNAHLRDTGEIAGHNPSFQKKDRSRFLNELENTIQAVKRGL</sequence>
<dbReference type="CDD" id="cd18720">
    <property type="entry name" value="PIN_YqxD-like"/>
    <property type="match status" value="1"/>
</dbReference>
<reference evidence="3" key="1">
    <citation type="submission" date="2015-04" db="EMBL/GenBank/DDBJ databases">
        <authorList>
            <person name="Syromyatnikov M.Y."/>
            <person name="Popov V.N."/>
        </authorList>
    </citation>
    <scope>NUCLEOTIDE SEQUENCE</scope>
    <source>
        <strain evidence="3">MO-1</strain>
    </source>
</reference>
<protein>
    <recommendedName>
        <fullName evidence="2">UPF0178 protein MAGMO_1543</fullName>
    </recommendedName>
</protein>
<evidence type="ECO:0000256" key="2">
    <source>
        <dbReference type="HAMAP-Rule" id="MF_00489"/>
    </source>
</evidence>
<evidence type="ECO:0000256" key="1">
    <source>
        <dbReference type="ARBA" id="ARBA00008522"/>
    </source>
</evidence>
<dbReference type="PANTHER" id="PTHR35146">
    <property type="entry name" value="UPF0178 PROTEIN YAII"/>
    <property type="match status" value="1"/>
</dbReference>
<dbReference type="InterPro" id="IPR003791">
    <property type="entry name" value="UPF0178"/>
</dbReference>
<comment type="similarity">
    <text evidence="1 2">Belongs to the UPF0178 family.</text>
</comment>
<dbReference type="Pfam" id="PF02639">
    <property type="entry name" value="DUF188"/>
    <property type="match status" value="1"/>
</dbReference>
<dbReference type="EMBL" id="LO017727">
    <property type="protein sequence ID" value="CRH05731.1"/>
    <property type="molecule type" value="Genomic_DNA"/>
</dbReference>
<dbReference type="HAMAP" id="MF_00489">
    <property type="entry name" value="UPF0178"/>
    <property type="match status" value="1"/>
</dbReference>
<proteinExistence type="inferred from homology"/>
<gene>
    <name evidence="3" type="ORF">MAGMO_1543</name>
</gene>
<name>A0A1S7LIQ7_MAGMO</name>
<dbReference type="AlphaFoldDB" id="A0A1S7LIQ7"/>
<dbReference type="PANTHER" id="PTHR35146:SF1">
    <property type="entry name" value="UPF0178 PROTEIN YAII"/>
    <property type="match status" value="1"/>
</dbReference>